<sequence length="21" mass="2665">QFIPFNYYDAFNFVVPFKHDR</sequence>
<reference evidence="1" key="1">
    <citation type="submission" date="2013-11" db="EMBL/GenBank/DDBJ databases">
        <title>Microbial diversity, functional groups and degradation webs in Northern and Southern Mediterranean and Red Sea marine crude oil polluted sites.</title>
        <authorList>
            <person name="Daffonchio D."/>
            <person name="Mapelli F."/>
            <person name="Ferrer M."/>
            <person name="Richter M."/>
            <person name="Cherif A."/>
            <person name="Malkawi H.I."/>
            <person name="Yakimov M.M."/>
            <person name="Abdel-Fattah Y.R."/>
            <person name="Blaghen M."/>
            <person name="Golyshin P.N."/>
            <person name="Kalogerakis N."/>
            <person name="Boon N."/>
            <person name="Magagnini M."/>
            <person name="Fava F."/>
        </authorList>
    </citation>
    <scope>NUCLEOTIDE SEQUENCE</scope>
</reference>
<dbReference type="AlphaFoldDB" id="A0A1B6NRX0"/>
<accession>A0A1B6NRX0</accession>
<organism evidence="1">
    <name type="scientific">marine sediment metagenome</name>
    <dbReference type="NCBI Taxonomy" id="412755"/>
    <lineage>
        <taxon>unclassified sequences</taxon>
        <taxon>metagenomes</taxon>
        <taxon>ecological metagenomes</taxon>
    </lineage>
</organism>
<proteinExistence type="predicted"/>
<name>A0A1B6NRX0_9ZZZZ</name>
<gene>
    <name evidence="1" type="ORF">MGSAQ_002453</name>
</gene>
<protein>
    <submittedName>
        <fullName evidence="1">Uncharacterized protein</fullName>
    </submittedName>
</protein>
<evidence type="ECO:0000313" key="1">
    <source>
        <dbReference type="EMBL" id="KTF06051.1"/>
    </source>
</evidence>
<feature type="non-terminal residue" evidence="1">
    <location>
        <position position="1"/>
    </location>
</feature>
<comment type="caution">
    <text evidence="1">The sequence shown here is derived from an EMBL/GenBank/DDBJ whole genome shotgun (WGS) entry which is preliminary data.</text>
</comment>
<dbReference type="EMBL" id="AYSL01001400">
    <property type="protein sequence ID" value="KTF06051.1"/>
    <property type="molecule type" value="Genomic_DNA"/>
</dbReference>